<dbReference type="InterPro" id="IPR031754">
    <property type="entry name" value="DUF4736"/>
</dbReference>
<dbReference type="Proteomes" id="UP000008744">
    <property type="component" value="Unassembled WGS sequence"/>
</dbReference>
<dbReference type="AlphaFoldDB" id="B4H6M7"/>
<proteinExistence type="predicted"/>
<dbReference type="HOGENOM" id="CLU_1215881_0_0_1"/>
<protein>
    <submittedName>
        <fullName evidence="2">GL15480</fullName>
    </submittedName>
</protein>
<dbReference type="eggNOG" id="ENOG502T6ZU">
    <property type="taxonomic scope" value="Eukaryota"/>
</dbReference>
<reference evidence="2 3" key="1">
    <citation type="journal article" date="2007" name="Nature">
        <title>Evolution of genes and genomes on the Drosophila phylogeny.</title>
        <authorList>
            <consortium name="Drosophila 12 Genomes Consortium"/>
            <person name="Clark A.G."/>
            <person name="Eisen M.B."/>
            <person name="Smith D.R."/>
            <person name="Bergman C.M."/>
            <person name="Oliver B."/>
            <person name="Markow T.A."/>
            <person name="Kaufman T.C."/>
            <person name="Kellis M."/>
            <person name="Gelbart W."/>
            <person name="Iyer V.N."/>
            <person name="Pollard D.A."/>
            <person name="Sackton T.B."/>
            <person name="Larracuente A.M."/>
            <person name="Singh N.D."/>
            <person name="Abad J.P."/>
            <person name="Abt D.N."/>
            <person name="Adryan B."/>
            <person name="Aguade M."/>
            <person name="Akashi H."/>
            <person name="Anderson W.W."/>
            <person name="Aquadro C.F."/>
            <person name="Ardell D.H."/>
            <person name="Arguello R."/>
            <person name="Artieri C.G."/>
            <person name="Barbash D.A."/>
            <person name="Barker D."/>
            <person name="Barsanti P."/>
            <person name="Batterham P."/>
            <person name="Batzoglou S."/>
            <person name="Begun D."/>
            <person name="Bhutkar A."/>
            <person name="Blanco E."/>
            <person name="Bosak S.A."/>
            <person name="Bradley R.K."/>
            <person name="Brand A.D."/>
            <person name="Brent M.R."/>
            <person name="Brooks A.N."/>
            <person name="Brown R.H."/>
            <person name="Butlin R.K."/>
            <person name="Caggese C."/>
            <person name="Calvi B.R."/>
            <person name="Bernardo de Carvalho A."/>
            <person name="Caspi A."/>
            <person name="Castrezana S."/>
            <person name="Celniker S.E."/>
            <person name="Chang J.L."/>
            <person name="Chapple C."/>
            <person name="Chatterji S."/>
            <person name="Chinwalla A."/>
            <person name="Civetta A."/>
            <person name="Clifton S.W."/>
            <person name="Comeron J.M."/>
            <person name="Costello J.C."/>
            <person name="Coyne J.A."/>
            <person name="Daub J."/>
            <person name="David R.G."/>
            <person name="Delcher A.L."/>
            <person name="Delehaunty K."/>
            <person name="Do C.B."/>
            <person name="Ebling H."/>
            <person name="Edwards K."/>
            <person name="Eickbush T."/>
            <person name="Evans J.D."/>
            <person name="Filipski A."/>
            <person name="Findeiss S."/>
            <person name="Freyhult E."/>
            <person name="Fulton L."/>
            <person name="Fulton R."/>
            <person name="Garcia A.C."/>
            <person name="Gardiner A."/>
            <person name="Garfield D.A."/>
            <person name="Garvin B.E."/>
            <person name="Gibson G."/>
            <person name="Gilbert D."/>
            <person name="Gnerre S."/>
            <person name="Godfrey J."/>
            <person name="Good R."/>
            <person name="Gotea V."/>
            <person name="Gravely B."/>
            <person name="Greenberg A.J."/>
            <person name="Griffiths-Jones S."/>
            <person name="Gross S."/>
            <person name="Guigo R."/>
            <person name="Gustafson E.A."/>
            <person name="Haerty W."/>
            <person name="Hahn M.W."/>
            <person name="Halligan D.L."/>
            <person name="Halpern A.L."/>
            <person name="Halter G.M."/>
            <person name="Han M.V."/>
            <person name="Heger A."/>
            <person name="Hillier L."/>
            <person name="Hinrichs A.S."/>
            <person name="Holmes I."/>
            <person name="Hoskins R.A."/>
            <person name="Hubisz M.J."/>
            <person name="Hultmark D."/>
            <person name="Huntley M.A."/>
            <person name="Jaffe D.B."/>
            <person name="Jagadeeshan S."/>
            <person name="Jeck W.R."/>
            <person name="Johnson J."/>
            <person name="Jones C.D."/>
            <person name="Jordan W.C."/>
            <person name="Karpen G.H."/>
            <person name="Kataoka E."/>
            <person name="Keightley P.D."/>
            <person name="Kheradpour P."/>
            <person name="Kirkness E.F."/>
            <person name="Koerich L.B."/>
            <person name="Kristiansen K."/>
            <person name="Kudrna D."/>
            <person name="Kulathinal R.J."/>
            <person name="Kumar S."/>
            <person name="Kwok R."/>
            <person name="Lander E."/>
            <person name="Langley C.H."/>
            <person name="Lapoint R."/>
            <person name="Lazzaro B.P."/>
            <person name="Lee S.J."/>
            <person name="Levesque L."/>
            <person name="Li R."/>
            <person name="Lin C.F."/>
            <person name="Lin M.F."/>
            <person name="Lindblad-Toh K."/>
            <person name="Llopart A."/>
            <person name="Long M."/>
            <person name="Low L."/>
            <person name="Lozovsky E."/>
            <person name="Lu J."/>
            <person name="Luo M."/>
            <person name="Machado C.A."/>
            <person name="Makalowski W."/>
            <person name="Marzo M."/>
            <person name="Matsuda M."/>
            <person name="Matzkin L."/>
            <person name="McAllister B."/>
            <person name="McBride C.S."/>
            <person name="McKernan B."/>
            <person name="McKernan K."/>
            <person name="Mendez-Lago M."/>
            <person name="Minx P."/>
            <person name="Mollenhauer M.U."/>
            <person name="Montooth K."/>
            <person name="Mount S.M."/>
            <person name="Mu X."/>
            <person name="Myers E."/>
            <person name="Negre B."/>
            <person name="Newfeld S."/>
            <person name="Nielsen R."/>
            <person name="Noor M.A."/>
            <person name="O'Grady P."/>
            <person name="Pachter L."/>
            <person name="Papaceit M."/>
            <person name="Parisi M.J."/>
            <person name="Parisi M."/>
            <person name="Parts L."/>
            <person name="Pedersen J.S."/>
            <person name="Pesole G."/>
            <person name="Phillippy A.M."/>
            <person name="Ponting C.P."/>
            <person name="Pop M."/>
            <person name="Porcelli D."/>
            <person name="Powell J.R."/>
            <person name="Prohaska S."/>
            <person name="Pruitt K."/>
            <person name="Puig M."/>
            <person name="Quesneville H."/>
            <person name="Ram K.R."/>
            <person name="Rand D."/>
            <person name="Rasmussen M.D."/>
            <person name="Reed L.K."/>
            <person name="Reenan R."/>
            <person name="Reily A."/>
            <person name="Remington K.A."/>
            <person name="Rieger T.T."/>
            <person name="Ritchie M.G."/>
            <person name="Robin C."/>
            <person name="Rogers Y.H."/>
            <person name="Rohde C."/>
            <person name="Rozas J."/>
            <person name="Rubenfield M.J."/>
            <person name="Ruiz A."/>
            <person name="Russo S."/>
            <person name="Salzberg S.L."/>
            <person name="Sanchez-Gracia A."/>
            <person name="Saranga D.J."/>
            <person name="Sato H."/>
            <person name="Schaeffer S.W."/>
            <person name="Schatz M.C."/>
            <person name="Schlenke T."/>
            <person name="Schwartz R."/>
            <person name="Segarra C."/>
            <person name="Singh R.S."/>
            <person name="Sirot L."/>
            <person name="Sirota M."/>
            <person name="Sisneros N.B."/>
            <person name="Smith C.D."/>
            <person name="Smith T.F."/>
            <person name="Spieth J."/>
            <person name="Stage D.E."/>
            <person name="Stark A."/>
            <person name="Stephan W."/>
            <person name="Strausberg R.L."/>
            <person name="Strempel S."/>
            <person name="Sturgill D."/>
            <person name="Sutton G."/>
            <person name="Sutton G.G."/>
            <person name="Tao W."/>
            <person name="Teichmann S."/>
            <person name="Tobari Y.N."/>
            <person name="Tomimura Y."/>
            <person name="Tsolas J.M."/>
            <person name="Valente V.L."/>
            <person name="Venter E."/>
            <person name="Venter J.C."/>
            <person name="Vicario S."/>
            <person name="Vieira F.G."/>
            <person name="Vilella A.J."/>
            <person name="Villasante A."/>
            <person name="Walenz B."/>
            <person name="Wang J."/>
            <person name="Wasserman M."/>
            <person name="Watts T."/>
            <person name="Wilson D."/>
            <person name="Wilson R.K."/>
            <person name="Wing R.A."/>
            <person name="Wolfner M.F."/>
            <person name="Wong A."/>
            <person name="Wong G.K."/>
            <person name="Wu C.I."/>
            <person name="Wu G."/>
            <person name="Yamamoto D."/>
            <person name="Yang H.P."/>
            <person name="Yang S.P."/>
            <person name="Yorke J.A."/>
            <person name="Yoshida K."/>
            <person name="Zdobnov E."/>
            <person name="Zhang P."/>
            <person name="Zhang Y."/>
            <person name="Zimin A.V."/>
            <person name="Baldwin J."/>
            <person name="Abdouelleil A."/>
            <person name="Abdulkadir J."/>
            <person name="Abebe A."/>
            <person name="Abera B."/>
            <person name="Abreu J."/>
            <person name="Acer S.C."/>
            <person name="Aftuck L."/>
            <person name="Alexander A."/>
            <person name="An P."/>
            <person name="Anderson E."/>
            <person name="Anderson S."/>
            <person name="Arachi H."/>
            <person name="Azer M."/>
            <person name="Bachantsang P."/>
            <person name="Barry A."/>
            <person name="Bayul T."/>
            <person name="Berlin A."/>
            <person name="Bessette D."/>
            <person name="Bloom T."/>
            <person name="Blye J."/>
            <person name="Boguslavskiy L."/>
            <person name="Bonnet C."/>
            <person name="Boukhgalter B."/>
            <person name="Bourzgui I."/>
            <person name="Brown A."/>
            <person name="Cahill P."/>
            <person name="Channer S."/>
            <person name="Cheshatsang Y."/>
            <person name="Chuda L."/>
            <person name="Citroen M."/>
            <person name="Collymore A."/>
            <person name="Cooke P."/>
            <person name="Costello M."/>
            <person name="D'Aco K."/>
            <person name="Daza R."/>
            <person name="De Haan G."/>
            <person name="DeGray S."/>
            <person name="DeMaso C."/>
            <person name="Dhargay N."/>
            <person name="Dooley K."/>
            <person name="Dooley E."/>
            <person name="Doricent M."/>
            <person name="Dorje P."/>
            <person name="Dorjee K."/>
            <person name="Dupes A."/>
            <person name="Elong R."/>
            <person name="Falk J."/>
            <person name="Farina A."/>
            <person name="Faro S."/>
            <person name="Ferguson D."/>
            <person name="Fisher S."/>
            <person name="Foley C.D."/>
            <person name="Franke A."/>
            <person name="Friedrich D."/>
            <person name="Gadbois L."/>
            <person name="Gearin G."/>
            <person name="Gearin C.R."/>
            <person name="Giannoukos G."/>
            <person name="Goode T."/>
            <person name="Graham J."/>
            <person name="Grandbois E."/>
            <person name="Grewal S."/>
            <person name="Gyaltsen K."/>
            <person name="Hafez N."/>
            <person name="Hagos B."/>
            <person name="Hall J."/>
            <person name="Henson C."/>
            <person name="Hollinger A."/>
            <person name="Honan T."/>
            <person name="Huard M.D."/>
            <person name="Hughes L."/>
            <person name="Hurhula B."/>
            <person name="Husby M.E."/>
            <person name="Kamat A."/>
            <person name="Kanga B."/>
            <person name="Kashin S."/>
            <person name="Khazanovich D."/>
            <person name="Kisner P."/>
            <person name="Lance K."/>
            <person name="Lara M."/>
            <person name="Lee W."/>
            <person name="Lennon N."/>
            <person name="Letendre F."/>
            <person name="LeVine R."/>
            <person name="Lipovsky A."/>
            <person name="Liu X."/>
            <person name="Liu J."/>
            <person name="Liu S."/>
            <person name="Lokyitsang T."/>
            <person name="Lokyitsang Y."/>
            <person name="Lubonja R."/>
            <person name="Lui A."/>
            <person name="MacDonald P."/>
            <person name="Magnisalis V."/>
            <person name="Maru K."/>
            <person name="Matthews C."/>
            <person name="McCusker W."/>
            <person name="McDonough S."/>
            <person name="Mehta T."/>
            <person name="Meldrim J."/>
            <person name="Meneus L."/>
            <person name="Mihai O."/>
            <person name="Mihalev A."/>
            <person name="Mihova T."/>
            <person name="Mittelman R."/>
            <person name="Mlenga V."/>
            <person name="Montmayeur A."/>
            <person name="Mulrain L."/>
            <person name="Navidi A."/>
            <person name="Naylor J."/>
            <person name="Negash T."/>
            <person name="Nguyen T."/>
            <person name="Nguyen N."/>
            <person name="Nicol R."/>
            <person name="Norbu C."/>
            <person name="Norbu N."/>
            <person name="Novod N."/>
            <person name="O'Neill B."/>
            <person name="Osman S."/>
            <person name="Markiewicz E."/>
            <person name="Oyono O.L."/>
            <person name="Patti C."/>
            <person name="Phunkhang P."/>
            <person name="Pierre F."/>
            <person name="Priest M."/>
            <person name="Raghuraman S."/>
            <person name="Rege F."/>
            <person name="Reyes R."/>
            <person name="Rise C."/>
            <person name="Rogov P."/>
            <person name="Ross K."/>
            <person name="Ryan E."/>
            <person name="Settipalli S."/>
            <person name="Shea T."/>
            <person name="Sherpa N."/>
            <person name="Shi L."/>
            <person name="Shih D."/>
            <person name="Sparrow T."/>
            <person name="Spaulding J."/>
            <person name="Stalker J."/>
            <person name="Stange-Thomann N."/>
            <person name="Stavropoulos S."/>
            <person name="Stone C."/>
            <person name="Strader C."/>
            <person name="Tesfaye S."/>
            <person name="Thomson T."/>
            <person name="Thoulutsang Y."/>
            <person name="Thoulutsang D."/>
            <person name="Topham K."/>
            <person name="Topping I."/>
            <person name="Tsamla T."/>
            <person name="Vassiliev H."/>
            <person name="Vo A."/>
            <person name="Wangchuk T."/>
            <person name="Wangdi T."/>
            <person name="Weiand M."/>
            <person name="Wilkinson J."/>
            <person name="Wilson A."/>
            <person name="Yadav S."/>
            <person name="Young G."/>
            <person name="Yu Q."/>
            <person name="Zembek L."/>
            <person name="Zhong D."/>
            <person name="Zimmer A."/>
            <person name="Zwirko Z."/>
            <person name="Jaffe D.B."/>
            <person name="Alvarez P."/>
            <person name="Brockman W."/>
            <person name="Butler J."/>
            <person name="Chin C."/>
            <person name="Gnerre S."/>
            <person name="Grabherr M."/>
            <person name="Kleber M."/>
            <person name="Mauceli E."/>
            <person name="MacCallum I."/>
        </authorList>
    </citation>
    <scope>NUCLEOTIDE SEQUENCE [LARGE SCALE GENOMIC DNA]</scope>
    <source>
        <strain evidence="3">MSH-3 / Tucson 14011-0111.49</strain>
    </source>
</reference>
<dbReference type="EMBL" id="CH479214">
    <property type="protein sequence ID" value="EDW33455.1"/>
    <property type="molecule type" value="Genomic_DNA"/>
</dbReference>
<dbReference type="Pfam" id="PF15883">
    <property type="entry name" value="DUF4736"/>
    <property type="match status" value="1"/>
</dbReference>
<gene>
    <name evidence="2" type="primary">Dper\GL15480</name>
    <name evidence="2" type="ORF">Dper_GL15480</name>
</gene>
<organism evidence="3">
    <name type="scientific">Drosophila persimilis</name>
    <name type="common">Fruit fly</name>
    <dbReference type="NCBI Taxonomy" id="7234"/>
    <lineage>
        <taxon>Eukaryota</taxon>
        <taxon>Metazoa</taxon>
        <taxon>Ecdysozoa</taxon>
        <taxon>Arthropoda</taxon>
        <taxon>Hexapoda</taxon>
        <taxon>Insecta</taxon>
        <taxon>Pterygota</taxon>
        <taxon>Neoptera</taxon>
        <taxon>Endopterygota</taxon>
        <taxon>Diptera</taxon>
        <taxon>Brachycera</taxon>
        <taxon>Muscomorpha</taxon>
        <taxon>Ephydroidea</taxon>
        <taxon>Drosophilidae</taxon>
        <taxon>Drosophila</taxon>
        <taxon>Sophophora</taxon>
    </lineage>
</organism>
<keyword evidence="1" id="KW-0812">Transmembrane</keyword>
<keyword evidence="3" id="KW-1185">Reference proteome</keyword>
<name>B4H6M7_DROPE</name>
<feature type="transmembrane region" description="Helical" evidence="1">
    <location>
        <begin position="12"/>
        <end position="33"/>
    </location>
</feature>
<evidence type="ECO:0000313" key="2">
    <source>
        <dbReference type="EMBL" id="EDW33455.1"/>
    </source>
</evidence>
<accession>B4H6M7</accession>
<keyword evidence="1" id="KW-1133">Transmembrane helix</keyword>
<keyword evidence="1" id="KW-0472">Membrane</keyword>
<dbReference type="OMA" id="RRFANFI"/>
<feature type="transmembrane region" description="Helical" evidence="1">
    <location>
        <begin position="60"/>
        <end position="82"/>
    </location>
</feature>
<sequence length="211" mass="24677">MIFVIGWIQRHHVVLGLLHALILLTTIILDYSLTFHSCDLFYWCAMARTLLNEHLFLPKIVAKFALMFCIAFECFSPHQWVIRLFKRRARRRFANFIVRRLVMQLDQASESLPKSGDGLDLSDPLTQQNYVQARMAQYRAMDLFRRDANALLVQRLPLIGNPHLFVLEEEEDLLARAGYSSIGLQVTEQVIQDLIRPYHQATKDKRPRQHC</sequence>
<evidence type="ECO:0000313" key="3">
    <source>
        <dbReference type="Proteomes" id="UP000008744"/>
    </source>
</evidence>
<evidence type="ECO:0000256" key="1">
    <source>
        <dbReference type="SAM" id="Phobius"/>
    </source>
</evidence>